<feature type="domain" description="ChsH2 rubredoxin-like zinc ribbon" evidence="3">
    <location>
        <begin position="342"/>
        <end position="371"/>
    </location>
</feature>
<keyword evidence="1" id="KW-0414">Isoprene biosynthesis</keyword>
<dbReference type="SUPFAM" id="SSF50249">
    <property type="entry name" value="Nucleic acid-binding proteins"/>
    <property type="match status" value="1"/>
</dbReference>
<dbReference type="InterPro" id="IPR052513">
    <property type="entry name" value="Thioester_dehydratase-like"/>
</dbReference>
<evidence type="ECO:0000256" key="1">
    <source>
        <dbReference type="ARBA" id="ARBA00023229"/>
    </source>
</evidence>
<dbReference type="GO" id="GO:0008299">
    <property type="term" value="P:isoprenoid biosynthetic process"/>
    <property type="evidence" value="ECO:0007669"/>
    <property type="project" value="UniProtKB-KW"/>
</dbReference>
<organism evidence="4 5">
    <name type="scientific">Natronococcus occultus SP4</name>
    <dbReference type="NCBI Taxonomy" id="694430"/>
    <lineage>
        <taxon>Archaea</taxon>
        <taxon>Methanobacteriati</taxon>
        <taxon>Methanobacteriota</taxon>
        <taxon>Stenosarchaea group</taxon>
        <taxon>Halobacteria</taxon>
        <taxon>Halobacteriales</taxon>
        <taxon>Natrialbaceae</taxon>
        <taxon>Natronococcus</taxon>
    </lineage>
</organism>
<dbReference type="Proteomes" id="UP000010878">
    <property type="component" value="Chromosome"/>
</dbReference>
<dbReference type="GeneID" id="14401709"/>
<dbReference type="PANTHER" id="PTHR34075">
    <property type="entry name" value="BLR3430 PROTEIN"/>
    <property type="match status" value="1"/>
</dbReference>
<dbReference type="Gene3D" id="3.40.47.10">
    <property type="match status" value="1"/>
</dbReference>
<reference evidence="4 5" key="1">
    <citation type="submission" date="2012-11" db="EMBL/GenBank/DDBJ databases">
        <title>FINISHED of Natronococcus occultus SP4, DSM 3396.</title>
        <authorList>
            <consortium name="DOE Joint Genome Institute"/>
            <person name="Eisen J."/>
            <person name="Huntemann M."/>
            <person name="Wei C.-L."/>
            <person name="Han J."/>
            <person name="Detter J.C."/>
            <person name="Han C."/>
            <person name="Tapia R."/>
            <person name="Chen A."/>
            <person name="Kyrpides N."/>
            <person name="Mavromatis K."/>
            <person name="Markowitz V."/>
            <person name="Szeto E."/>
            <person name="Ivanova N."/>
            <person name="Mikhailova N."/>
            <person name="Ovchinnikova G."/>
            <person name="Pagani I."/>
            <person name="Pati A."/>
            <person name="Goodwin L."/>
            <person name="Nordberg H.P."/>
            <person name="Cantor M.N."/>
            <person name="Hua S.X."/>
            <person name="Woyke T."/>
            <person name="Eisen J."/>
            <person name="Klenk H.-P."/>
            <person name="Klenk H.-P."/>
        </authorList>
    </citation>
    <scope>NUCLEOTIDE SEQUENCE [LARGE SCALE GENOMIC DNA]</scope>
    <source>
        <strain evidence="4 5">SP4</strain>
    </source>
</reference>
<dbReference type="KEGG" id="nou:Natoc_0757"/>
<evidence type="ECO:0000313" key="5">
    <source>
        <dbReference type="Proteomes" id="UP000010878"/>
    </source>
</evidence>
<evidence type="ECO:0000313" key="4">
    <source>
        <dbReference type="EMBL" id="AGB36614.1"/>
    </source>
</evidence>
<evidence type="ECO:0000259" key="3">
    <source>
        <dbReference type="Pfam" id="PF12172"/>
    </source>
</evidence>
<dbReference type="Pfam" id="PF01796">
    <property type="entry name" value="OB_ChsH2_C"/>
    <property type="match status" value="1"/>
</dbReference>
<dbReference type="InterPro" id="IPR022002">
    <property type="entry name" value="ChsH2_Znr"/>
</dbReference>
<dbReference type="RefSeq" id="WP_015320068.1">
    <property type="nucleotide sequence ID" value="NC_019974.1"/>
</dbReference>
<keyword evidence="5" id="KW-1185">Reference proteome</keyword>
<dbReference type="EMBL" id="CP003929">
    <property type="protein sequence ID" value="AGB36614.1"/>
    <property type="molecule type" value="Genomic_DNA"/>
</dbReference>
<dbReference type="AlphaFoldDB" id="L0JWW7"/>
<dbReference type="InterPro" id="IPR016039">
    <property type="entry name" value="Thiolase-like"/>
</dbReference>
<dbReference type="InterPro" id="IPR012340">
    <property type="entry name" value="NA-bd_OB-fold"/>
</dbReference>
<accession>L0JWW7</accession>
<proteinExistence type="predicted"/>
<gene>
    <name evidence="4" type="ORF">Natoc_0757</name>
</gene>
<protein>
    <submittedName>
        <fullName evidence="4">3-hydroxy-3-methylglutaryl CoA synthase</fullName>
    </submittedName>
</protein>
<dbReference type="Gene3D" id="6.10.30.10">
    <property type="match status" value="1"/>
</dbReference>
<dbReference type="SUPFAM" id="SSF53901">
    <property type="entry name" value="Thiolase-like"/>
    <property type="match status" value="2"/>
</dbReference>
<evidence type="ECO:0000259" key="2">
    <source>
        <dbReference type="Pfam" id="PF01796"/>
    </source>
</evidence>
<dbReference type="eggNOG" id="arCOG01285">
    <property type="taxonomic scope" value="Archaea"/>
</dbReference>
<dbReference type="InterPro" id="IPR002878">
    <property type="entry name" value="ChsH2_C"/>
</dbReference>
<dbReference type="Pfam" id="PF12172">
    <property type="entry name" value="zf-ChsH2"/>
    <property type="match status" value="1"/>
</dbReference>
<name>L0JWW7_9EURY</name>
<dbReference type="OrthoDB" id="9573at2157"/>
<dbReference type="HOGENOM" id="CLU_039592_7_1_2"/>
<dbReference type="PANTHER" id="PTHR34075:SF5">
    <property type="entry name" value="BLR3430 PROTEIN"/>
    <property type="match status" value="1"/>
</dbReference>
<sequence>MRGIVAGSVYVPRFRLESEKVEAAWGTNHASGVEEKAVPAADEDALTMAIAAARRVLADAALDRAELETIAVATTNPPLEEGDVVPQLVRALELPSDVASATLTQHAAGGAEALSRALDADGPALVVASDCPEGNAADADHALGAGAAAFVIDDDPAVAIEDVAWHSDHAPGVRFRERGDRNVEGLDITTYERTAVREAVTEASSSLAVELEDVGAAAVHQPDGGLPYRITGDIPVSGEAVAAGTVVDRIGDAGAATVPIGLLAALAEAEDDATLGVFVGGGTAAALACKGNLPVSGLEDLENGEPVEYATYLRERGYVVDGEVAGGGANVSLPNWRRSLDQRYRLVAGNCPDCGGISFPPEGACQECHARVEFEPVEAARTGTTRAVTVIGQGGAPPEFAELQQRDGAYAVAIVELEADGGTVTLPAQLTDVDPESVAVGDEVRTTIRKIYTQEGVPRYGVKFEPVE</sequence>
<dbReference type="eggNOG" id="arCOG01767">
    <property type="taxonomic scope" value="Archaea"/>
</dbReference>
<feature type="domain" description="ChsH2 C-terminal OB-fold" evidence="2">
    <location>
        <begin position="377"/>
        <end position="447"/>
    </location>
</feature>
<dbReference type="GO" id="GO:0016746">
    <property type="term" value="F:acyltransferase activity"/>
    <property type="evidence" value="ECO:0007669"/>
    <property type="project" value="InterPro"/>
</dbReference>
<dbReference type="STRING" id="694430.Natoc_0757"/>